<keyword evidence="5" id="KW-1133">Transmembrane helix</keyword>
<evidence type="ECO:0000256" key="4">
    <source>
        <dbReference type="ARBA" id="ARBA00023065"/>
    </source>
</evidence>
<evidence type="ECO:0000256" key="2">
    <source>
        <dbReference type="ARBA" id="ARBA00022737"/>
    </source>
</evidence>
<dbReference type="PANTHER" id="PTHR11878:SF76">
    <property type="entry name" value="CALX-BETA DOMAIN-CONTAINING PROTEIN"/>
    <property type="match status" value="1"/>
</dbReference>
<name>A0A1I7XKH1_HETBA</name>
<dbReference type="GO" id="GO:0005432">
    <property type="term" value="F:calcium:sodium antiporter activity"/>
    <property type="evidence" value="ECO:0007669"/>
    <property type="project" value="TreeGrafter"/>
</dbReference>
<dbReference type="PANTHER" id="PTHR11878">
    <property type="entry name" value="SODIUM/CALCIUM EXCHANGER"/>
    <property type="match status" value="1"/>
</dbReference>
<dbReference type="GO" id="GO:0007154">
    <property type="term" value="P:cell communication"/>
    <property type="evidence" value="ECO:0007669"/>
    <property type="project" value="InterPro"/>
</dbReference>
<dbReference type="GO" id="GO:0030424">
    <property type="term" value="C:axon"/>
    <property type="evidence" value="ECO:0007669"/>
    <property type="project" value="TreeGrafter"/>
</dbReference>
<dbReference type="InterPro" id="IPR051171">
    <property type="entry name" value="CaCA"/>
</dbReference>
<dbReference type="InterPro" id="IPR038081">
    <property type="entry name" value="CalX-like_sf"/>
</dbReference>
<protein>
    <submittedName>
        <fullName evidence="8">Calx-beta domain-containing protein</fullName>
    </submittedName>
</protein>
<feature type="domain" description="Calx-beta" evidence="6">
    <location>
        <begin position="50"/>
        <end position="149"/>
    </location>
</feature>
<evidence type="ECO:0000256" key="5">
    <source>
        <dbReference type="SAM" id="Phobius"/>
    </source>
</evidence>
<reference evidence="8" key="1">
    <citation type="submission" date="2016-11" db="UniProtKB">
        <authorList>
            <consortium name="WormBaseParasite"/>
        </authorList>
    </citation>
    <scope>IDENTIFICATION</scope>
</reference>
<evidence type="ECO:0000256" key="1">
    <source>
        <dbReference type="ARBA" id="ARBA00022729"/>
    </source>
</evidence>
<dbReference type="InterPro" id="IPR003644">
    <property type="entry name" value="Calx_beta"/>
</dbReference>
<keyword evidence="1" id="KW-0732">Signal</keyword>
<dbReference type="AlphaFoldDB" id="A0A1I7XKH1"/>
<keyword evidence="2" id="KW-0677">Repeat</keyword>
<evidence type="ECO:0000256" key="3">
    <source>
        <dbReference type="ARBA" id="ARBA00022837"/>
    </source>
</evidence>
<feature type="domain" description="Calx-beta" evidence="6">
    <location>
        <begin position="166"/>
        <end position="272"/>
    </location>
</feature>
<organism evidence="7 8">
    <name type="scientific">Heterorhabditis bacteriophora</name>
    <name type="common">Entomopathogenic nematode worm</name>
    <dbReference type="NCBI Taxonomy" id="37862"/>
    <lineage>
        <taxon>Eukaryota</taxon>
        <taxon>Metazoa</taxon>
        <taxon>Ecdysozoa</taxon>
        <taxon>Nematoda</taxon>
        <taxon>Chromadorea</taxon>
        <taxon>Rhabditida</taxon>
        <taxon>Rhabditina</taxon>
        <taxon>Rhabditomorpha</taxon>
        <taxon>Strongyloidea</taxon>
        <taxon>Heterorhabditidae</taxon>
        <taxon>Heterorhabditis</taxon>
    </lineage>
</organism>
<keyword evidence="4" id="KW-0406">Ion transport</keyword>
<keyword evidence="4" id="KW-0813">Transport</keyword>
<keyword evidence="7" id="KW-1185">Reference proteome</keyword>
<keyword evidence="5" id="KW-0812">Transmembrane</keyword>
<accession>A0A1I7XKH1</accession>
<dbReference type="SUPFAM" id="SSF141072">
    <property type="entry name" value="CalX-like"/>
    <property type="match status" value="2"/>
</dbReference>
<keyword evidence="3" id="KW-0106">Calcium</keyword>
<dbReference type="Gene3D" id="2.60.40.2030">
    <property type="match status" value="2"/>
</dbReference>
<dbReference type="GO" id="GO:0098794">
    <property type="term" value="C:postsynapse"/>
    <property type="evidence" value="ECO:0007669"/>
    <property type="project" value="TreeGrafter"/>
</dbReference>
<dbReference type="WBParaSite" id="Hba_18004">
    <property type="protein sequence ID" value="Hba_18004"/>
    <property type="gene ID" value="Hba_18004"/>
</dbReference>
<proteinExistence type="predicted"/>
<evidence type="ECO:0000313" key="7">
    <source>
        <dbReference type="Proteomes" id="UP000095283"/>
    </source>
</evidence>
<keyword evidence="5" id="KW-0472">Membrane</keyword>
<dbReference type="SMART" id="SM00237">
    <property type="entry name" value="Calx_beta"/>
    <property type="match status" value="2"/>
</dbReference>
<dbReference type="Proteomes" id="UP000095283">
    <property type="component" value="Unplaced"/>
</dbReference>
<dbReference type="GO" id="GO:0098703">
    <property type="term" value="P:calcium ion import across plasma membrane"/>
    <property type="evidence" value="ECO:0007669"/>
    <property type="project" value="TreeGrafter"/>
</dbReference>
<evidence type="ECO:0000259" key="6">
    <source>
        <dbReference type="SMART" id="SM00237"/>
    </source>
</evidence>
<feature type="transmembrane region" description="Helical" evidence="5">
    <location>
        <begin position="367"/>
        <end position="387"/>
    </location>
</feature>
<evidence type="ECO:0000313" key="8">
    <source>
        <dbReference type="WBParaSite" id="Hba_18004"/>
    </source>
</evidence>
<dbReference type="Pfam" id="PF03160">
    <property type="entry name" value="Calx-beta"/>
    <property type="match status" value="2"/>
</dbReference>
<sequence>MTSVYEQIILQTRDRLFYRIKAIRWLTSSLRRTDMEREVEDTLNRASYDDGLTQSDGQVKPQIEFSARVYAIDPSDKSVTLTIIRRGSCHDAITVNYSTVNGVAKRDLHFLPKTETIKFLPSERKKNITIELVDGANWRPNNVFYVNLKIEDQEKNDKTSLGQCNVARVRYPDDSASLMGEPAVEFVKANYVAKENCGWVRVFVSRRGKKHSGETTVFYETLNITAQETFDYMPVKNGKLQFEGQEYEKYIDIEIIDDKQDEKDETFSIELLKTSDEEVSFARNRRTTVTIISDDNVLKNITNVRKLMGYYMRAMTPGQTTWLEQIRSAVSVNAGDTNNASLSDCIIHGIAFPWKFVFAFVPPPSLLGGWPCFIVALISIGVITAVVG</sequence>
<dbReference type="GO" id="GO:0042383">
    <property type="term" value="C:sarcolemma"/>
    <property type="evidence" value="ECO:0007669"/>
    <property type="project" value="TreeGrafter"/>
</dbReference>